<dbReference type="Pfam" id="PF11248">
    <property type="entry name" value="DUF3046"/>
    <property type="match status" value="1"/>
</dbReference>
<reference evidence="1 2" key="1">
    <citation type="submission" date="2019-04" db="EMBL/GenBank/DDBJ databases">
        <title>Corynebacterium endometrii sp. nov., isolated from the uterus of a cow with endometritis.</title>
        <authorList>
            <person name="Ballas P."/>
            <person name="Ruckert C."/>
            <person name="Wagener K."/>
            <person name="Drillich M."/>
            <person name="Kaempfer P."/>
            <person name="Busse H.-J."/>
            <person name="Ehling-Schulz M."/>
        </authorList>
    </citation>
    <scope>NUCLEOTIDE SEQUENCE [LARGE SCALE GENOMIC DNA]</scope>
    <source>
        <strain evidence="1 2">LMM-1653</strain>
    </source>
</reference>
<dbReference type="EMBL" id="CP039247">
    <property type="protein sequence ID" value="QCB28645.1"/>
    <property type="molecule type" value="Genomic_DNA"/>
</dbReference>
<evidence type="ECO:0000313" key="1">
    <source>
        <dbReference type="EMBL" id="QCB28645.1"/>
    </source>
</evidence>
<evidence type="ECO:0000313" key="2">
    <source>
        <dbReference type="Proteomes" id="UP000296352"/>
    </source>
</evidence>
<dbReference type="OrthoDB" id="3215033at2"/>
<dbReference type="InterPro" id="IPR021408">
    <property type="entry name" value="DUF3046"/>
</dbReference>
<dbReference type="Proteomes" id="UP000296352">
    <property type="component" value="Chromosome"/>
</dbReference>
<protein>
    <recommendedName>
        <fullName evidence="3">DUF3046 domain-containing protein</fullName>
    </recommendedName>
</protein>
<dbReference type="KEGG" id="cee:CENDO_06855"/>
<dbReference type="AlphaFoldDB" id="A0A4P7QG11"/>
<proteinExistence type="predicted"/>
<keyword evidence="2" id="KW-1185">Reference proteome</keyword>
<organism evidence="1 2">
    <name type="scientific">Corynebacterium endometrii</name>
    <dbReference type="NCBI Taxonomy" id="2488819"/>
    <lineage>
        <taxon>Bacteria</taxon>
        <taxon>Bacillati</taxon>
        <taxon>Actinomycetota</taxon>
        <taxon>Actinomycetes</taxon>
        <taxon>Mycobacteriales</taxon>
        <taxon>Corynebacteriaceae</taxon>
        <taxon>Corynebacterium</taxon>
    </lineage>
</organism>
<name>A0A4P7QG11_9CORY</name>
<gene>
    <name evidence="1" type="ORF">CENDO_06855</name>
</gene>
<sequence>MRLTEYHELISNEFGDSEGKWISHSHVLAMLGDTGDALIERGVDPRIVWEALCEDFDVPLERRLGVDKPSR</sequence>
<evidence type="ECO:0008006" key="3">
    <source>
        <dbReference type="Google" id="ProtNLM"/>
    </source>
</evidence>
<accession>A0A4P7QG11</accession>
<dbReference type="RefSeq" id="WP_136141357.1">
    <property type="nucleotide sequence ID" value="NZ_CP039247.1"/>
</dbReference>